<evidence type="ECO:0000313" key="7">
    <source>
        <dbReference type="Proteomes" id="UP000601108"/>
    </source>
</evidence>
<dbReference type="EMBL" id="BMWS01000005">
    <property type="protein sequence ID" value="GGX10889.1"/>
    <property type="molecule type" value="Genomic_DNA"/>
</dbReference>
<evidence type="ECO:0000256" key="3">
    <source>
        <dbReference type="ARBA" id="ARBA00023110"/>
    </source>
</evidence>
<evidence type="ECO:0000256" key="4">
    <source>
        <dbReference type="PROSITE-ProRule" id="PRU00277"/>
    </source>
</evidence>
<evidence type="ECO:0000256" key="1">
    <source>
        <dbReference type="ARBA" id="ARBA00000971"/>
    </source>
</evidence>
<comment type="caution">
    <text evidence="6">The sequence shown here is derived from an EMBL/GenBank/DDBJ whole genome shotgun (WGS) entry which is preliminary data.</text>
</comment>
<dbReference type="GO" id="GO:0003755">
    <property type="term" value="F:peptidyl-prolyl cis-trans isomerase activity"/>
    <property type="evidence" value="ECO:0007669"/>
    <property type="project" value="UniProtKB-KW"/>
</dbReference>
<dbReference type="AlphaFoldDB" id="A0A918N297"/>
<comment type="catalytic activity">
    <reaction evidence="1 4">
        <text>[protein]-peptidylproline (omega=180) = [protein]-peptidylproline (omega=0)</text>
        <dbReference type="Rhea" id="RHEA:16237"/>
        <dbReference type="Rhea" id="RHEA-COMP:10747"/>
        <dbReference type="Rhea" id="RHEA-COMP:10748"/>
        <dbReference type="ChEBI" id="CHEBI:83833"/>
        <dbReference type="ChEBI" id="CHEBI:83834"/>
        <dbReference type="EC" id="5.2.1.8"/>
    </reaction>
</comment>
<dbReference type="EC" id="5.2.1.8" evidence="2 4"/>
<evidence type="ECO:0000313" key="6">
    <source>
        <dbReference type="EMBL" id="GGX10889.1"/>
    </source>
</evidence>
<dbReference type="InterPro" id="IPR018247">
    <property type="entry name" value="EF_Hand_1_Ca_BS"/>
</dbReference>
<dbReference type="InterPro" id="IPR046357">
    <property type="entry name" value="PPIase_dom_sf"/>
</dbReference>
<dbReference type="Gene3D" id="3.10.50.40">
    <property type="match status" value="1"/>
</dbReference>
<dbReference type="InterPro" id="IPR001179">
    <property type="entry name" value="PPIase_FKBP_dom"/>
</dbReference>
<reference evidence="6 7" key="1">
    <citation type="journal article" date="2014" name="Int. J. Syst. Evol. Microbiol.">
        <title>Complete genome sequence of Corynebacterium casei LMG S-19264T (=DSM 44701T), isolated from a smear-ripened cheese.</title>
        <authorList>
            <consortium name="US DOE Joint Genome Institute (JGI-PGF)"/>
            <person name="Walter F."/>
            <person name="Albersmeier A."/>
            <person name="Kalinowski J."/>
            <person name="Ruckert C."/>
        </authorList>
    </citation>
    <scope>NUCLEOTIDE SEQUENCE [LARGE SCALE GENOMIC DNA]</scope>
    <source>
        <strain evidence="6 7">KCTC 12285</strain>
    </source>
</reference>
<proteinExistence type="predicted"/>
<accession>A0A918N297</accession>
<sequence length="323" mass="35902">MNIKTHIFIIALIVTALSACKKDDDVDVVVVPPRDRGEQQIKDDALLQDYLKTHFYTLEDVYVNGDNTVEYRTVKLDTIAGDNSDKPSIMDSGLVTTKKITKGDVEYTLYVLGLRTGEGSQKPTFADSTLVTYKGQLPYKNGDKIFDSALNPVWFDLTSVVDGFREALVDFKGASGVSKYNEDGTVTYNDDFGELVVFIPSGLAYFSEARTSIPAYSSLIFNVQLYKVNEADHDRDGIPSYLEDLDGDGMLVMDVDDNTDGDGFVNYLDTDDDGDGILTKNEITVKDLNQDGFITLDEITFYDDNGNGIKNHLDKDDRDSKNK</sequence>
<evidence type="ECO:0000259" key="5">
    <source>
        <dbReference type="PROSITE" id="PS50059"/>
    </source>
</evidence>
<keyword evidence="3 4" id="KW-0697">Rotamase</keyword>
<name>A0A918N297_9FLAO</name>
<organism evidence="6 7">
    <name type="scientific">Aquimarina muelleri</name>
    <dbReference type="NCBI Taxonomy" id="279356"/>
    <lineage>
        <taxon>Bacteria</taxon>
        <taxon>Pseudomonadati</taxon>
        <taxon>Bacteroidota</taxon>
        <taxon>Flavobacteriia</taxon>
        <taxon>Flavobacteriales</taxon>
        <taxon>Flavobacteriaceae</taxon>
        <taxon>Aquimarina</taxon>
    </lineage>
</organism>
<dbReference type="PROSITE" id="PS51257">
    <property type="entry name" value="PROKAR_LIPOPROTEIN"/>
    <property type="match status" value="1"/>
</dbReference>
<dbReference type="Proteomes" id="UP000601108">
    <property type="component" value="Unassembled WGS sequence"/>
</dbReference>
<evidence type="ECO:0000256" key="2">
    <source>
        <dbReference type="ARBA" id="ARBA00013194"/>
    </source>
</evidence>
<gene>
    <name evidence="6" type="ORF">GCM10007384_10780</name>
</gene>
<protein>
    <recommendedName>
        <fullName evidence="2 4">peptidylprolyl isomerase</fullName>
        <ecNumber evidence="2 4">5.2.1.8</ecNumber>
    </recommendedName>
</protein>
<dbReference type="PROSITE" id="PS00018">
    <property type="entry name" value="EF_HAND_1"/>
    <property type="match status" value="1"/>
</dbReference>
<dbReference type="SUPFAM" id="SSF54534">
    <property type="entry name" value="FKBP-like"/>
    <property type="match status" value="1"/>
</dbReference>
<dbReference type="RefSeq" id="WP_027414108.1">
    <property type="nucleotide sequence ID" value="NZ_BMWS01000005.1"/>
</dbReference>
<keyword evidence="4" id="KW-0413">Isomerase</keyword>
<feature type="domain" description="PPIase FKBP-type" evidence="5">
    <location>
        <begin position="126"/>
        <end position="229"/>
    </location>
</feature>
<keyword evidence="7" id="KW-1185">Reference proteome</keyword>
<dbReference type="PROSITE" id="PS50059">
    <property type="entry name" value="FKBP_PPIASE"/>
    <property type="match status" value="1"/>
</dbReference>